<accession>W1NVF6</accession>
<dbReference type="AlphaFoldDB" id="W1NVF6"/>
<dbReference type="EMBL" id="KI395040">
    <property type="protein sequence ID" value="ERM99220.1"/>
    <property type="molecule type" value="Genomic_DNA"/>
</dbReference>
<name>W1NVF6_AMBTC</name>
<proteinExistence type="predicted"/>
<dbReference type="Gramene" id="ERM99220">
    <property type="protein sequence ID" value="ERM99220"/>
    <property type="gene ID" value="AMTR_s00092p00115580"/>
</dbReference>
<keyword evidence="1" id="KW-1133">Transmembrane helix</keyword>
<keyword evidence="3" id="KW-1185">Reference proteome</keyword>
<keyword evidence="1" id="KW-0812">Transmembrane</keyword>
<dbReference type="HOGENOM" id="CLU_2609275_0_0_1"/>
<evidence type="ECO:0000256" key="1">
    <source>
        <dbReference type="SAM" id="Phobius"/>
    </source>
</evidence>
<evidence type="ECO:0000313" key="3">
    <source>
        <dbReference type="Proteomes" id="UP000017836"/>
    </source>
</evidence>
<feature type="transmembrane region" description="Helical" evidence="1">
    <location>
        <begin position="62"/>
        <end position="78"/>
    </location>
</feature>
<protein>
    <submittedName>
        <fullName evidence="2">Uncharacterized protein</fullName>
    </submittedName>
</protein>
<evidence type="ECO:0000313" key="2">
    <source>
        <dbReference type="EMBL" id="ERM99220.1"/>
    </source>
</evidence>
<organism evidence="2 3">
    <name type="scientific">Amborella trichopoda</name>
    <dbReference type="NCBI Taxonomy" id="13333"/>
    <lineage>
        <taxon>Eukaryota</taxon>
        <taxon>Viridiplantae</taxon>
        <taxon>Streptophyta</taxon>
        <taxon>Embryophyta</taxon>
        <taxon>Tracheophyta</taxon>
        <taxon>Spermatophyta</taxon>
        <taxon>Magnoliopsida</taxon>
        <taxon>Amborellales</taxon>
        <taxon>Amborellaceae</taxon>
        <taxon>Amborella</taxon>
    </lineage>
</organism>
<keyword evidence="1" id="KW-0472">Membrane</keyword>
<reference evidence="3" key="1">
    <citation type="journal article" date="2013" name="Science">
        <title>The Amborella genome and the evolution of flowering plants.</title>
        <authorList>
            <consortium name="Amborella Genome Project"/>
        </authorList>
    </citation>
    <scope>NUCLEOTIDE SEQUENCE [LARGE SCALE GENOMIC DNA]</scope>
</reference>
<gene>
    <name evidence="2" type="ORF">AMTR_s00092p00115580</name>
</gene>
<dbReference type="Proteomes" id="UP000017836">
    <property type="component" value="Unassembled WGS sequence"/>
</dbReference>
<sequence>MDTHVYAAILSKKFLQDASSLPLPYAQLQTLTSEARAPACFIGRDHLLSKCVVRLQAAKESIVLTFQLILALLIIMYPV</sequence>